<evidence type="ECO:0000313" key="3">
    <source>
        <dbReference type="EMBL" id="MFC3658603.1"/>
    </source>
</evidence>
<feature type="compositionally biased region" description="Low complexity" evidence="1">
    <location>
        <begin position="35"/>
        <end position="46"/>
    </location>
</feature>
<accession>A0ABV7UPD9</accession>
<reference evidence="4" key="1">
    <citation type="journal article" date="2019" name="Int. J. Syst. Evol. Microbiol.">
        <title>The Global Catalogue of Microorganisms (GCM) 10K type strain sequencing project: providing services to taxonomists for standard genome sequencing and annotation.</title>
        <authorList>
            <consortium name="The Broad Institute Genomics Platform"/>
            <consortium name="The Broad Institute Genome Sequencing Center for Infectious Disease"/>
            <person name="Wu L."/>
            <person name="Ma J."/>
        </authorList>
    </citation>
    <scope>NUCLEOTIDE SEQUENCE [LARGE SCALE GENOMIC DNA]</scope>
    <source>
        <strain evidence="4">KCTC 42211</strain>
    </source>
</reference>
<keyword evidence="4" id="KW-1185">Reference proteome</keyword>
<protein>
    <recommendedName>
        <fullName evidence="5">DUF4426 domain-containing protein</fullName>
    </recommendedName>
</protein>
<keyword evidence="2" id="KW-0732">Signal</keyword>
<dbReference type="RefSeq" id="WP_386705298.1">
    <property type="nucleotide sequence ID" value="NZ_JBHRYF010000001.1"/>
</dbReference>
<organism evidence="3 4">
    <name type="scientific">Luteimonas notoginsengisoli</name>
    <dbReference type="NCBI Taxonomy" id="1578200"/>
    <lineage>
        <taxon>Bacteria</taxon>
        <taxon>Pseudomonadati</taxon>
        <taxon>Pseudomonadota</taxon>
        <taxon>Gammaproteobacteria</taxon>
        <taxon>Lysobacterales</taxon>
        <taxon>Lysobacteraceae</taxon>
        <taxon>Luteimonas</taxon>
    </lineage>
</organism>
<evidence type="ECO:0000256" key="1">
    <source>
        <dbReference type="SAM" id="MobiDB-lite"/>
    </source>
</evidence>
<dbReference type="Proteomes" id="UP001595724">
    <property type="component" value="Unassembled WGS sequence"/>
</dbReference>
<evidence type="ECO:0000256" key="2">
    <source>
        <dbReference type="SAM" id="SignalP"/>
    </source>
</evidence>
<name>A0ABV7UPD9_9GAMM</name>
<evidence type="ECO:0000313" key="4">
    <source>
        <dbReference type="Proteomes" id="UP001595724"/>
    </source>
</evidence>
<feature type="compositionally biased region" description="Polar residues" evidence="1">
    <location>
        <begin position="19"/>
        <end position="31"/>
    </location>
</feature>
<feature type="chain" id="PRO_5047224474" description="DUF4426 domain-containing protein" evidence="2">
    <location>
        <begin position="19"/>
        <end position="171"/>
    </location>
</feature>
<feature type="signal peptide" evidence="2">
    <location>
        <begin position="1"/>
        <end position="18"/>
    </location>
</feature>
<gene>
    <name evidence="3" type="ORF">ACFOM9_00740</name>
</gene>
<dbReference type="PROSITE" id="PS51257">
    <property type="entry name" value="PROKAR_LIPOPROTEIN"/>
    <property type="match status" value="1"/>
</dbReference>
<feature type="region of interest" description="Disordered" evidence="1">
    <location>
        <begin position="19"/>
        <end position="57"/>
    </location>
</feature>
<evidence type="ECO:0008006" key="5">
    <source>
        <dbReference type="Google" id="ProtNLM"/>
    </source>
</evidence>
<proteinExistence type="predicted"/>
<sequence>MKKLPVSLILVLLVSACSNDTSPTPSNTATDETVAAAQEAPSSAPEKSGPRAAPEGETGAELLASQGVVMEFPHEIGYDILDTSRNGTPRHRVLVEVLGGDFAKQSADFAAALDKIGYRKASESVDGERVEQVQVQEGKPTYYLLMQPAGSGPKLKNPDAVGSIHIMWNKR</sequence>
<dbReference type="EMBL" id="JBHRYF010000001">
    <property type="protein sequence ID" value="MFC3658603.1"/>
    <property type="molecule type" value="Genomic_DNA"/>
</dbReference>
<comment type="caution">
    <text evidence="3">The sequence shown here is derived from an EMBL/GenBank/DDBJ whole genome shotgun (WGS) entry which is preliminary data.</text>
</comment>